<name>A0ABT3C9B3_9MYCO</name>
<protein>
    <submittedName>
        <fullName evidence="1">Uncharacterized protein</fullName>
    </submittedName>
</protein>
<reference evidence="1 2" key="1">
    <citation type="journal article" date="2022" name="BMC Genomics">
        <title>Comparative genome analysis of mycobacteria focusing on tRNA and non-coding RNA.</title>
        <authorList>
            <person name="Behra P.R.K."/>
            <person name="Pettersson B.M.F."/>
            <person name="Ramesh M."/>
            <person name="Das S."/>
            <person name="Dasgupta S."/>
            <person name="Kirsebom L.A."/>
        </authorList>
    </citation>
    <scope>NUCLEOTIDE SEQUENCE [LARGE SCALE GENOMIC DNA]</scope>
    <source>
        <strain evidence="1 2">DSM 44078</strain>
    </source>
</reference>
<dbReference type="Proteomes" id="UP001526201">
    <property type="component" value="Unassembled WGS sequence"/>
</dbReference>
<evidence type="ECO:0000313" key="1">
    <source>
        <dbReference type="EMBL" id="MCV7226050.1"/>
    </source>
</evidence>
<evidence type="ECO:0000313" key="2">
    <source>
        <dbReference type="Proteomes" id="UP001526201"/>
    </source>
</evidence>
<sequence>MDDQNLAPATVFDETGHVELTDYDVMFAVFRELYEGQLGKWRGNIMAHRTTADGGPGYILELNPEPSRLDRPGFTVYLHDHLQKMPFGVIMAITPADFAEYQASLL</sequence>
<dbReference type="EMBL" id="JACKTY010000020">
    <property type="protein sequence ID" value="MCV7226050.1"/>
    <property type="molecule type" value="Genomic_DNA"/>
</dbReference>
<keyword evidence="2" id="KW-1185">Reference proteome</keyword>
<gene>
    <name evidence="1" type="ORF">H7J73_08385</name>
</gene>
<accession>A0ABT3C9B3</accession>
<dbReference type="RefSeq" id="WP_264066881.1">
    <property type="nucleotide sequence ID" value="NZ_JACKTY010000020.1"/>
</dbReference>
<organism evidence="1 2">
    <name type="scientific">Mycolicibacterium komossense</name>
    <dbReference type="NCBI Taxonomy" id="1779"/>
    <lineage>
        <taxon>Bacteria</taxon>
        <taxon>Bacillati</taxon>
        <taxon>Actinomycetota</taxon>
        <taxon>Actinomycetes</taxon>
        <taxon>Mycobacteriales</taxon>
        <taxon>Mycobacteriaceae</taxon>
        <taxon>Mycolicibacterium</taxon>
    </lineage>
</organism>
<proteinExistence type="predicted"/>
<comment type="caution">
    <text evidence="1">The sequence shown here is derived from an EMBL/GenBank/DDBJ whole genome shotgun (WGS) entry which is preliminary data.</text>
</comment>